<dbReference type="RefSeq" id="XP_052946710.1">
    <property type="nucleotide sequence ID" value="XM_053088834.1"/>
</dbReference>
<dbReference type="PANTHER" id="PTHR12728:SF0">
    <property type="entry name" value="RIBOSOME PRODUCTION FACTOR 2 HOMOLOG"/>
    <property type="match status" value="1"/>
</dbReference>
<name>A0AA38HAE6_9TREE</name>
<dbReference type="SMART" id="SM00879">
    <property type="entry name" value="Brix"/>
    <property type="match status" value="1"/>
</dbReference>
<dbReference type="GO" id="GO:0000463">
    <property type="term" value="P:maturation of LSU-rRNA from tricistronic rRNA transcript (SSU-rRNA, 5.8S rRNA, LSU-rRNA)"/>
    <property type="evidence" value="ECO:0007669"/>
    <property type="project" value="TreeGrafter"/>
</dbReference>
<dbReference type="GO" id="GO:0019843">
    <property type="term" value="F:rRNA binding"/>
    <property type="evidence" value="ECO:0007669"/>
    <property type="project" value="UniProtKB-UniRule"/>
</dbReference>
<dbReference type="Proteomes" id="UP001164286">
    <property type="component" value="Unassembled WGS sequence"/>
</dbReference>
<evidence type="ECO:0000313" key="7">
    <source>
        <dbReference type="EMBL" id="KAI9636933.1"/>
    </source>
</evidence>
<feature type="region of interest" description="Disordered" evidence="5">
    <location>
        <begin position="259"/>
        <end position="338"/>
    </location>
</feature>
<dbReference type="GeneID" id="77728039"/>
<keyword evidence="3 4" id="KW-0539">Nucleus</keyword>
<feature type="compositionally biased region" description="Gly residues" evidence="5">
    <location>
        <begin position="328"/>
        <end position="338"/>
    </location>
</feature>
<dbReference type="InterPro" id="IPR007109">
    <property type="entry name" value="Brix"/>
</dbReference>
<sequence>MSMLRTIKPKNARVKRALDEREPKLVENEKSAIFVRGQNTSEKVRLAMKDLYSLKRPSAISFSRKNDIHPFEDASSLEFFAGKNDASLFLTGLHSKKRPDNLIFTRMFDGRVLDMVEVGVDAIRGMSEFESVKASIGVRPLMVFHSDLFDTHPSFIALKSILLDFYNGHALPSLPLTSVEHVISITAGPLPPAPVPTSTNPTPTQPLPKVHFRVYTVALLPAPASAPPRISLTEMGPSIDLTVRRIQEADEDMLKQAMKRPKMEKRTQLSGLGKKRKNIETDEMGDRVGQLHFKKQDLKGMQGRKMKGLKPGFENRGKRSQIKLPGAKAGGAAEGDDE</sequence>
<feature type="domain" description="Brix" evidence="6">
    <location>
        <begin position="30"/>
        <end position="252"/>
    </location>
</feature>
<comment type="caution">
    <text evidence="7">The sequence shown here is derived from an EMBL/GenBank/DDBJ whole genome shotgun (WGS) entry which is preliminary data.</text>
</comment>
<dbReference type="EMBL" id="JAKWFO010000005">
    <property type="protein sequence ID" value="KAI9636933.1"/>
    <property type="molecule type" value="Genomic_DNA"/>
</dbReference>
<gene>
    <name evidence="7" type="ORF">MKK02DRAFT_34012</name>
</gene>
<evidence type="ECO:0000256" key="5">
    <source>
        <dbReference type="SAM" id="MobiDB-lite"/>
    </source>
</evidence>
<evidence type="ECO:0000259" key="6">
    <source>
        <dbReference type="PROSITE" id="PS50833"/>
    </source>
</evidence>
<evidence type="ECO:0000256" key="3">
    <source>
        <dbReference type="ARBA" id="ARBA00023242"/>
    </source>
</evidence>
<evidence type="ECO:0000256" key="4">
    <source>
        <dbReference type="RuleBase" id="RU367086"/>
    </source>
</evidence>
<dbReference type="GO" id="GO:0005730">
    <property type="term" value="C:nucleolus"/>
    <property type="evidence" value="ECO:0007669"/>
    <property type="project" value="UniProtKB-SubCell"/>
</dbReference>
<keyword evidence="8" id="KW-1185">Reference proteome</keyword>
<dbReference type="InterPro" id="IPR039770">
    <property type="entry name" value="Rpf2"/>
</dbReference>
<proteinExistence type="inferred from homology"/>
<evidence type="ECO:0000256" key="1">
    <source>
        <dbReference type="ARBA" id="ARBA00004604"/>
    </source>
</evidence>
<evidence type="ECO:0000256" key="2">
    <source>
        <dbReference type="ARBA" id="ARBA00010782"/>
    </source>
</evidence>
<protein>
    <recommendedName>
        <fullName evidence="4">Ribosome production factor 2 homolog</fullName>
    </recommendedName>
    <alternativeName>
        <fullName evidence="4">Ribosome biogenesis protein RPF2 homolog</fullName>
    </alternativeName>
</protein>
<dbReference type="PROSITE" id="PS50833">
    <property type="entry name" value="BRIX"/>
    <property type="match status" value="1"/>
</dbReference>
<reference evidence="7" key="1">
    <citation type="journal article" date="2022" name="G3 (Bethesda)">
        <title>High quality genome of the basidiomycete yeast Dioszegia hungarica PDD-24b-2 isolated from cloud water.</title>
        <authorList>
            <person name="Jarrige D."/>
            <person name="Haridas S."/>
            <person name="Bleykasten-Grosshans C."/>
            <person name="Joly M."/>
            <person name="Nadalig T."/>
            <person name="Sancelme M."/>
            <person name="Vuilleumier S."/>
            <person name="Grigoriev I.V."/>
            <person name="Amato P."/>
            <person name="Bringel F."/>
        </authorList>
    </citation>
    <scope>NUCLEOTIDE SEQUENCE</scope>
    <source>
        <strain evidence="7">PDD-24b-2</strain>
    </source>
</reference>
<organism evidence="7 8">
    <name type="scientific">Dioszegia hungarica</name>
    <dbReference type="NCBI Taxonomy" id="4972"/>
    <lineage>
        <taxon>Eukaryota</taxon>
        <taxon>Fungi</taxon>
        <taxon>Dikarya</taxon>
        <taxon>Basidiomycota</taxon>
        <taxon>Agaricomycotina</taxon>
        <taxon>Tremellomycetes</taxon>
        <taxon>Tremellales</taxon>
        <taxon>Bulleribasidiaceae</taxon>
        <taxon>Dioszegia</taxon>
    </lineage>
</organism>
<comment type="subcellular location">
    <subcellularLocation>
        <location evidence="1 4">Nucleus</location>
        <location evidence="1 4">Nucleolus</location>
    </subcellularLocation>
</comment>
<evidence type="ECO:0000313" key="8">
    <source>
        <dbReference type="Proteomes" id="UP001164286"/>
    </source>
</evidence>
<dbReference type="Pfam" id="PF04427">
    <property type="entry name" value="Brix"/>
    <property type="match status" value="1"/>
</dbReference>
<comment type="similarity">
    <text evidence="2 4">Belongs to the RPF2 family.</text>
</comment>
<dbReference type="GO" id="GO:0000027">
    <property type="term" value="P:ribosomal large subunit assembly"/>
    <property type="evidence" value="ECO:0007669"/>
    <property type="project" value="InterPro"/>
</dbReference>
<dbReference type="PANTHER" id="PTHR12728">
    <property type="entry name" value="BRIX DOMAIN CONTAINING PROTEIN"/>
    <property type="match status" value="1"/>
</dbReference>
<accession>A0AA38HAE6</accession>
<dbReference type="AlphaFoldDB" id="A0AA38HAE6"/>